<gene>
    <name evidence="2" type="ORF">LIER_20207</name>
</gene>
<protein>
    <recommendedName>
        <fullName evidence="1">Reverse transcriptase zinc-binding domain-containing protein</fullName>
    </recommendedName>
</protein>
<dbReference type="InterPro" id="IPR026960">
    <property type="entry name" value="RVT-Znf"/>
</dbReference>
<reference evidence="2 3" key="1">
    <citation type="submission" date="2024-01" db="EMBL/GenBank/DDBJ databases">
        <title>The complete chloroplast genome sequence of Lithospermum erythrorhizon: insights into the phylogenetic relationship among Boraginaceae species and the maternal lineages of purple gromwells.</title>
        <authorList>
            <person name="Okada T."/>
            <person name="Watanabe K."/>
        </authorList>
    </citation>
    <scope>NUCLEOTIDE SEQUENCE [LARGE SCALE GENOMIC DNA]</scope>
</reference>
<dbReference type="Pfam" id="PF13966">
    <property type="entry name" value="zf-RVT"/>
    <property type="match status" value="1"/>
</dbReference>
<dbReference type="Proteomes" id="UP001454036">
    <property type="component" value="Unassembled WGS sequence"/>
</dbReference>
<dbReference type="AlphaFoldDB" id="A0AAV3QKM2"/>
<name>A0AAV3QKM2_LITER</name>
<comment type="caution">
    <text evidence="2">The sequence shown here is derived from an EMBL/GenBank/DDBJ whole genome shotgun (WGS) entry which is preliminary data.</text>
</comment>
<feature type="domain" description="Reverse transcriptase zinc-binding" evidence="1">
    <location>
        <begin position="309"/>
        <end position="390"/>
    </location>
</feature>
<organism evidence="2 3">
    <name type="scientific">Lithospermum erythrorhizon</name>
    <name type="common">Purple gromwell</name>
    <name type="synonym">Lithospermum officinale var. erythrorhizon</name>
    <dbReference type="NCBI Taxonomy" id="34254"/>
    <lineage>
        <taxon>Eukaryota</taxon>
        <taxon>Viridiplantae</taxon>
        <taxon>Streptophyta</taxon>
        <taxon>Embryophyta</taxon>
        <taxon>Tracheophyta</taxon>
        <taxon>Spermatophyta</taxon>
        <taxon>Magnoliopsida</taxon>
        <taxon>eudicotyledons</taxon>
        <taxon>Gunneridae</taxon>
        <taxon>Pentapetalae</taxon>
        <taxon>asterids</taxon>
        <taxon>lamiids</taxon>
        <taxon>Boraginales</taxon>
        <taxon>Boraginaceae</taxon>
        <taxon>Boraginoideae</taxon>
        <taxon>Lithospermeae</taxon>
        <taxon>Lithospermum</taxon>
    </lineage>
</organism>
<sequence>MKCFFATGRLARDFNATTITLIPKKQCPLTMKDYRPIACCNVIYKCVSKILADRMKGILGDVISSNQSEFMKGMLIRDNIMYIKSLLKEFGELARLVPNLEKSNIFVGGGNVEMVESLSRFMNIPIGILPIRYLGVPLTSKKMSRNDYKVLVDKIRERLQGWKLRNFSTTIWVKWVNTVRLKGKSIWAYKKASKDSWVWKSLWKHREWLYQFVEIKCGDGKDTLIWSDPWLEGKYFEDWPENIKEKLVHLVTLTVADVKAGTNGWRWPTGRRLTRKVQVLKDKVDMVVLDPASKDWMEWKSIPKERSVVRRIYKTLVEPGRKERWAKVVWFWHNVPRHSFILWLLVLERLETRDRVAKWKNGCELKCLFCDENESRNHVFFQCNFSGNMWRHILKG</sequence>
<keyword evidence="3" id="KW-1185">Reference proteome</keyword>
<dbReference type="PANTHER" id="PTHR33116:SF76">
    <property type="entry name" value="DUF4283 DOMAIN-CONTAINING PROTEIN"/>
    <property type="match status" value="1"/>
</dbReference>
<evidence type="ECO:0000313" key="2">
    <source>
        <dbReference type="EMBL" id="GAA0164614.1"/>
    </source>
</evidence>
<dbReference type="PANTHER" id="PTHR33116">
    <property type="entry name" value="REVERSE TRANSCRIPTASE ZINC-BINDING DOMAIN-CONTAINING PROTEIN-RELATED-RELATED"/>
    <property type="match status" value="1"/>
</dbReference>
<evidence type="ECO:0000313" key="3">
    <source>
        <dbReference type="Proteomes" id="UP001454036"/>
    </source>
</evidence>
<dbReference type="EMBL" id="BAABME010005107">
    <property type="protein sequence ID" value="GAA0164614.1"/>
    <property type="molecule type" value="Genomic_DNA"/>
</dbReference>
<evidence type="ECO:0000259" key="1">
    <source>
        <dbReference type="Pfam" id="PF13966"/>
    </source>
</evidence>
<accession>A0AAV3QKM2</accession>
<proteinExistence type="predicted"/>